<keyword evidence="4 7" id="KW-0560">Oxidoreductase</keyword>
<comment type="cofactor">
    <cofactor evidence="1">
        <name>FAD</name>
        <dbReference type="ChEBI" id="CHEBI:57692"/>
    </cofactor>
</comment>
<sequence length="381" mass="40410">MSHLENASVAVIGGGIGGLAAALAFSRFGAAVTVYEQAEALTEVGAGLQITPNGCRVLAALGLSDQLDGFSLRAEAVQPRDALTGRAIARFDLIAQTPPYRFFHRAALVDLLATACAESGIVFRLGTPVGTVALDGTVTTADRCHTHDLVAGADGLHSVARPVLNGQSAPFFTGQVAWRGLITAPDTPCVANIWMAPGKHVVTYPLKDGLLNVVAVQERSHWAAEGWHHEDDPAHLQAAFADTGADLRHLIAQVEAPKLWGLFRHPVAAHWYKDRLALLGDAAHPTLPFLAQGANLALEDAWTLAATCAAAPLEQALPHYQSLRALRVTRAIDAANANARNYHLGGLQRRVAHAGLRTLGAIAPNAFLNRLGWLYDHDVTA</sequence>
<dbReference type="SUPFAM" id="SSF51905">
    <property type="entry name" value="FAD/NAD(P)-binding domain"/>
    <property type="match status" value="1"/>
</dbReference>
<dbReference type="PANTHER" id="PTHR13789:SF318">
    <property type="entry name" value="GERANYLGERANYL DIPHOSPHATE REDUCTASE"/>
    <property type="match status" value="1"/>
</dbReference>
<dbReference type="KEGG" id="spse:SULPSESMR1_01269"/>
<keyword evidence="3" id="KW-0274">FAD</keyword>
<dbReference type="InterPro" id="IPR002938">
    <property type="entry name" value="FAD-bd"/>
</dbReference>
<evidence type="ECO:0000256" key="4">
    <source>
        <dbReference type="ARBA" id="ARBA00023002"/>
    </source>
</evidence>
<dbReference type="PANTHER" id="PTHR13789">
    <property type="entry name" value="MONOOXYGENASE"/>
    <property type="match status" value="1"/>
</dbReference>
<dbReference type="SUPFAM" id="SSF54373">
    <property type="entry name" value="FAD-linked reductases, C-terminal domain"/>
    <property type="match status" value="1"/>
</dbReference>
<gene>
    <name evidence="7" type="primary">nagX</name>
    <name evidence="7" type="ORF">SULPSESMR1_01269</name>
</gene>
<dbReference type="EMBL" id="CP022415">
    <property type="protein sequence ID" value="ASM72090.1"/>
    <property type="molecule type" value="Genomic_DNA"/>
</dbReference>
<reference evidence="7 8" key="1">
    <citation type="submission" date="2017-07" db="EMBL/GenBank/DDBJ databases">
        <title>Genome Sequence of Sulfitobacter pseudonitzschiae Strain SMR1 Isolated from a culture of the Diatom Skeletonema marinoi.</title>
        <authorList>
            <person name="Topel M."/>
            <person name="Pinder M.I.M."/>
            <person name="Johansson O.N."/>
            <person name="Kourtchenko O."/>
            <person name="Godhe A."/>
            <person name="Clarke A.K."/>
        </authorList>
    </citation>
    <scope>NUCLEOTIDE SEQUENCE [LARGE SCALE GENOMIC DNA]</scope>
    <source>
        <strain evidence="7 8">SMR1</strain>
    </source>
</reference>
<evidence type="ECO:0000256" key="1">
    <source>
        <dbReference type="ARBA" id="ARBA00001974"/>
    </source>
</evidence>
<dbReference type="GO" id="GO:0018669">
    <property type="term" value="F:3-hydroxybenzoate 6-monooxygenase activity"/>
    <property type="evidence" value="ECO:0007669"/>
    <property type="project" value="UniProtKB-EC"/>
</dbReference>
<dbReference type="AlphaFoldDB" id="A0A221JZN0"/>
<evidence type="ECO:0000313" key="7">
    <source>
        <dbReference type="EMBL" id="ASM72090.1"/>
    </source>
</evidence>
<keyword evidence="8" id="KW-1185">Reference proteome</keyword>
<evidence type="ECO:0000256" key="2">
    <source>
        <dbReference type="ARBA" id="ARBA00022630"/>
    </source>
</evidence>
<dbReference type="Proteomes" id="UP000199754">
    <property type="component" value="Chromosome"/>
</dbReference>
<dbReference type="Gene3D" id="3.50.50.60">
    <property type="entry name" value="FAD/NAD(P)-binding domain"/>
    <property type="match status" value="1"/>
</dbReference>
<dbReference type="RefSeq" id="WP_089420049.1">
    <property type="nucleotide sequence ID" value="NZ_CP022415.1"/>
</dbReference>
<name>A0A221JZN0_9RHOB</name>
<feature type="domain" description="FAD-binding" evidence="6">
    <location>
        <begin position="7"/>
        <end position="334"/>
    </location>
</feature>
<dbReference type="Pfam" id="PF01494">
    <property type="entry name" value="FAD_binding_3"/>
    <property type="match status" value="1"/>
</dbReference>
<dbReference type="OrthoDB" id="4230779at2"/>
<keyword evidence="2" id="KW-0285">Flavoprotein</keyword>
<accession>A0A221JZN0</accession>
<dbReference type="STRING" id="1402135.SAMN05444149_101556"/>
<dbReference type="GO" id="GO:0071949">
    <property type="term" value="F:FAD binding"/>
    <property type="evidence" value="ECO:0007669"/>
    <property type="project" value="InterPro"/>
</dbReference>
<keyword evidence="5" id="KW-0503">Monooxygenase</keyword>
<proteinExistence type="predicted"/>
<protein>
    <submittedName>
        <fullName evidence="7">3-hydroxybenzoate 6-hydroxylase</fullName>
        <ecNumber evidence="7">1.14.13.24</ecNumber>
    </submittedName>
</protein>
<dbReference type="InterPro" id="IPR050493">
    <property type="entry name" value="FAD-dep_Monooxygenase_BioMet"/>
</dbReference>
<evidence type="ECO:0000256" key="3">
    <source>
        <dbReference type="ARBA" id="ARBA00022827"/>
    </source>
</evidence>
<evidence type="ECO:0000259" key="6">
    <source>
        <dbReference type="Pfam" id="PF01494"/>
    </source>
</evidence>
<dbReference type="InterPro" id="IPR036188">
    <property type="entry name" value="FAD/NAD-bd_sf"/>
</dbReference>
<dbReference type="PRINTS" id="PR00420">
    <property type="entry name" value="RNGMNOXGNASE"/>
</dbReference>
<dbReference type="EC" id="1.14.13.24" evidence="7"/>
<evidence type="ECO:0000256" key="5">
    <source>
        <dbReference type="ARBA" id="ARBA00023033"/>
    </source>
</evidence>
<organism evidence="7 8">
    <name type="scientific">Pseudosulfitobacter pseudonitzschiae</name>
    <dbReference type="NCBI Taxonomy" id="1402135"/>
    <lineage>
        <taxon>Bacteria</taxon>
        <taxon>Pseudomonadati</taxon>
        <taxon>Pseudomonadota</taxon>
        <taxon>Alphaproteobacteria</taxon>
        <taxon>Rhodobacterales</taxon>
        <taxon>Roseobacteraceae</taxon>
        <taxon>Pseudosulfitobacter</taxon>
    </lineage>
</organism>
<evidence type="ECO:0000313" key="8">
    <source>
        <dbReference type="Proteomes" id="UP000199754"/>
    </source>
</evidence>